<reference evidence="1 2" key="1">
    <citation type="submission" date="2020-01" db="EMBL/GenBank/DDBJ databases">
        <title>Insect and environment-associated Actinomycetes.</title>
        <authorList>
            <person name="Currrie C."/>
            <person name="Chevrette M."/>
            <person name="Carlson C."/>
            <person name="Stubbendieck R."/>
            <person name="Wendt-Pienkowski E."/>
        </authorList>
    </citation>
    <scope>NUCLEOTIDE SEQUENCE [LARGE SCALE GENOMIC DNA]</scope>
    <source>
        <strain evidence="1 2">SID8386</strain>
    </source>
</reference>
<dbReference type="RefSeq" id="WP_157904977.1">
    <property type="nucleotide sequence ID" value="NZ_JAAGNC010000223.1"/>
</dbReference>
<protein>
    <submittedName>
        <fullName evidence="1">Uncharacterized protein</fullName>
    </submittedName>
</protein>
<organism evidence="1 2">
    <name type="scientific">Amycolatopsis rubida</name>
    <dbReference type="NCBI Taxonomy" id="112413"/>
    <lineage>
        <taxon>Bacteria</taxon>
        <taxon>Bacillati</taxon>
        <taxon>Actinomycetota</taxon>
        <taxon>Actinomycetes</taxon>
        <taxon>Pseudonocardiales</taxon>
        <taxon>Pseudonocardiaceae</taxon>
        <taxon>Amycolatopsis</taxon>
    </lineage>
</organism>
<gene>
    <name evidence="1" type="ORF">G3I59_47225</name>
</gene>
<comment type="caution">
    <text evidence="1">The sequence shown here is derived from an EMBL/GenBank/DDBJ whole genome shotgun (WGS) entry which is preliminary data.</text>
</comment>
<name>A0ABX0CC49_9PSEU</name>
<proteinExistence type="predicted"/>
<sequence length="147" mass="16334">MDRLKGVVVSINNAAVTVDDHVLSQARDFAEAQRAEQLRNDRLRRRVDSLREILSHPGLARAWLLENHPEAALAADAKQFDAILTVIREAGTPPQPISDPHDRLAHTIADLLNRLTSDERRQLIAQLPAIASVLRHGDFPADSDDTM</sequence>
<dbReference type="EMBL" id="JAAGNC010000223">
    <property type="protein sequence ID" value="NEC62987.1"/>
    <property type="molecule type" value="Genomic_DNA"/>
</dbReference>
<dbReference type="Proteomes" id="UP000470404">
    <property type="component" value="Unassembled WGS sequence"/>
</dbReference>
<evidence type="ECO:0000313" key="1">
    <source>
        <dbReference type="EMBL" id="NEC62987.1"/>
    </source>
</evidence>
<accession>A0ABX0CC49</accession>
<evidence type="ECO:0000313" key="2">
    <source>
        <dbReference type="Proteomes" id="UP000470404"/>
    </source>
</evidence>
<keyword evidence="2" id="KW-1185">Reference proteome</keyword>